<keyword evidence="3" id="KW-1185">Reference proteome</keyword>
<evidence type="ECO:0000259" key="1">
    <source>
        <dbReference type="Pfam" id="PF12697"/>
    </source>
</evidence>
<dbReference type="InterPro" id="IPR000073">
    <property type="entry name" value="AB_hydrolase_1"/>
</dbReference>
<organism evidence="2 3">
    <name type="scientific">Botrytis elliptica</name>
    <dbReference type="NCBI Taxonomy" id="278938"/>
    <lineage>
        <taxon>Eukaryota</taxon>
        <taxon>Fungi</taxon>
        <taxon>Dikarya</taxon>
        <taxon>Ascomycota</taxon>
        <taxon>Pezizomycotina</taxon>
        <taxon>Leotiomycetes</taxon>
        <taxon>Helotiales</taxon>
        <taxon>Sclerotiniaceae</taxon>
        <taxon>Botrytis</taxon>
    </lineage>
</organism>
<reference evidence="2 3" key="1">
    <citation type="submission" date="2017-12" db="EMBL/GenBank/DDBJ databases">
        <title>Comparative genomics of Botrytis spp.</title>
        <authorList>
            <person name="Valero-Jimenez C.A."/>
            <person name="Tapia P."/>
            <person name="Veloso J."/>
            <person name="Silva-Moreno E."/>
            <person name="Staats M."/>
            <person name="Valdes J.H."/>
            <person name="Van Kan J.A.L."/>
        </authorList>
    </citation>
    <scope>NUCLEOTIDE SEQUENCE [LARGE SCALE GENOMIC DNA]</scope>
    <source>
        <strain evidence="2 3">Be9601</strain>
    </source>
</reference>
<sequence length="263" mass="28109">MPRPPSTPVFVLVPGASQSPAHYGLLMHLLLTRGHPVYSAILPSTGPGNAKNVTAQVDAEYVREHMLLPILDTEGHDVVMVMHSYSGIPGSAAAYGLGKRDREAAGKKTSVLGQIYIASLLVKGGDGGNIVDALGGSLPPHITPDEPSGILTCADPGPPLYSDVTPLVFQNAIVNSTLCPSYASWHSPCPRASWDQESFKGKIAFIRTLNDTGIPLQFQDMFMQSTGEEWIVRDMDTGHSPQLVQPERVCDVLIELARGFGGV</sequence>
<dbReference type="InterPro" id="IPR052897">
    <property type="entry name" value="Sec-Metab_Biosynth_Hydrolase"/>
</dbReference>
<proteinExistence type="predicted"/>
<evidence type="ECO:0000313" key="2">
    <source>
        <dbReference type="EMBL" id="TGO67836.1"/>
    </source>
</evidence>
<comment type="caution">
    <text evidence="2">The sequence shown here is derived from an EMBL/GenBank/DDBJ whole genome shotgun (WGS) entry which is preliminary data.</text>
</comment>
<name>A0A4Z1J2M6_9HELO</name>
<dbReference type="Pfam" id="PF12697">
    <property type="entry name" value="Abhydrolase_6"/>
    <property type="match status" value="1"/>
</dbReference>
<dbReference type="STRING" id="278938.A0A4Z1J2M6"/>
<evidence type="ECO:0000313" key="3">
    <source>
        <dbReference type="Proteomes" id="UP000297229"/>
    </source>
</evidence>
<dbReference type="PANTHER" id="PTHR37017:SF8">
    <property type="entry name" value="AB HYDROLASE-1 DOMAIN-CONTAINING PROTEIN"/>
    <property type="match status" value="1"/>
</dbReference>
<feature type="domain" description="AB hydrolase-1" evidence="1">
    <location>
        <begin position="10"/>
        <end position="251"/>
    </location>
</feature>
<accession>A0A4Z1J2M6</accession>
<dbReference type="InterPro" id="IPR029058">
    <property type="entry name" value="AB_hydrolase_fold"/>
</dbReference>
<dbReference type="EMBL" id="PQXM01000864">
    <property type="protein sequence ID" value="TGO67836.1"/>
    <property type="molecule type" value="Genomic_DNA"/>
</dbReference>
<dbReference type="Proteomes" id="UP000297229">
    <property type="component" value="Unassembled WGS sequence"/>
</dbReference>
<gene>
    <name evidence="2" type="ORF">BELL_0866g00020</name>
</gene>
<dbReference type="Gene3D" id="3.40.50.1820">
    <property type="entry name" value="alpha/beta hydrolase"/>
    <property type="match status" value="1"/>
</dbReference>
<protein>
    <recommendedName>
        <fullName evidence="1">AB hydrolase-1 domain-containing protein</fullName>
    </recommendedName>
</protein>
<dbReference type="OrthoDB" id="408373at2759"/>
<dbReference type="PANTHER" id="PTHR37017">
    <property type="entry name" value="AB HYDROLASE-1 DOMAIN-CONTAINING PROTEIN-RELATED"/>
    <property type="match status" value="1"/>
</dbReference>
<dbReference type="AlphaFoldDB" id="A0A4Z1J2M6"/>
<dbReference type="SUPFAM" id="SSF53474">
    <property type="entry name" value="alpha/beta-Hydrolases"/>
    <property type="match status" value="1"/>
</dbReference>